<gene>
    <name evidence="2" type="ordered locus">MmarC7_0116</name>
</gene>
<proteinExistence type="predicted"/>
<dbReference type="HOGENOM" id="CLU_2857114_0_0_2"/>
<dbReference type="EMBL" id="CP000745">
    <property type="protein sequence ID" value="ABR65186.1"/>
    <property type="molecule type" value="Genomic_DNA"/>
</dbReference>
<accession>A6VFG0</accession>
<organism evidence="2">
    <name type="scientific">Methanococcus maripaludis (strain C7 / ATCC BAA-1331)</name>
    <dbReference type="NCBI Taxonomy" id="426368"/>
    <lineage>
        <taxon>Archaea</taxon>
        <taxon>Methanobacteriati</taxon>
        <taxon>Methanobacteriota</taxon>
        <taxon>Methanomada group</taxon>
        <taxon>Methanococci</taxon>
        <taxon>Methanococcales</taxon>
        <taxon>Methanococcaceae</taxon>
        <taxon>Methanococcus</taxon>
    </lineage>
</organism>
<reference evidence="2" key="1">
    <citation type="submission" date="2007-06" db="EMBL/GenBank/DDBJ databases">
        <title>Complete sequence of Methanococcus maripaludis C7.</title>
        <authorList>
            <consortium name="US DOE Joint Genome Institute"/>
            <person name="Copeland A."/>
            <person name="Lucas S."/>
            <person name="Lapidus A."/>
            <person name="Barry K."/>
            <person name="Glavina del Rio T."/>
            <person name="Dalin E."/>
            <person name="Tice H."/>
            <person name="Pitluck S."/>
            <person name="Clum A."/>
            <person name="Schmutz J."/>
            <person name="Larimer F."/>
            <person name="Land M."/>
            <person name="Hauser L."/>
            <person name="Kyrpides N."/>
            <person name="Anderson I."/>
            <person name="Sieprawska-Lupa M."/>
            <person name="Whitman W.B."/>
            <person name="Richardson P."/>
        </authorList>
    </citation>
    <scope>NUCLEOTIDE SEQUENCE [LARGE SCALE GENOMIC DNA]</scope>
    <source>
        <strain evidence="2">C7</strain>
    </source>
</reference>
<keyword evidence="1" id="KW-0472">Membrane</keyword>
<evidence type="ECO:0000256" key="1">
    <source>
        <dbReference type="SAM" id="Phobius"/>
    </source>
</evidence>
<dbReference type="AlphaFoldDB" id="A6VFG0"/>
<name>A6VFG0_METM7</name>
<dbReference type="KEGG" id="mmz:MmarC7_0116"/>
<sequence>MFIMGIIEDAGRKTLGEIIITLTFFLVLPITGLALILGHSVIGILGLVFCIVLLHLGTDLKKRK</sequence>
<keyword evidence="1" id="KW-1133">Transmembrane helix</keyword>
<evidence type="ECO:0000313" key="2">
    <source>
        <dbReference type="EMBL" id="ABR65186.1"/>
    </source>
</evidence>
<protein>
    <submittedName>
        <fullName evidence="2">Uncharacterized protein</fullName>
    </submittedName>
</protein>
<keyword evidence="1" id="KW-0812">Transmembrane</keyword>
<feature type="transmembrane region" description="Helical" evidence="1">
    <location>
        <begin position="41"/>
        <end position="58"/>
    </location>
</feature>
<feature type="transmembrane region" description="Helical" evidence="1">
    <location>
        <begin position="14"/>
        <end position="35"/>
    </location>
</feature>
<dbReference type="STRING" id="426368.MmarC7_0116"/>